<accession>A0A8H5PH36</accession>
<evidence type="ECO:0000256" key="1">
    <source>
        <dbReference type="SAM" id="MobiDB-lite"/>
    </source>
</evidence>
<protein>
    <submittedName>
        <fullName evidence="3">Uncharacterized protein</fullName>
    </submittedName>
</protein>
<organism evidence="3 4">
    <name type="scientific">Gibberella subglutinans</name>
    <name type="common">Fusarium subglutinans</name>
    <dbReference type="NCBI Taxonomy" id="42677"/>
    <lineage>
        <taxon>Eukaryota</taxon>
        <taxon>Fungi</taxon>
        <taxon>Dikarya</taxon>
        <taxon>Ascomycota</taxon>
        <taxon>Pezizomycotina</taxon>
        <taxon>Sordariomycetes</taxon>
        <taxon>Hypocreomycetidae</taxon>
        <taxon>Hypocreales</taxon>
        <taxon>Nectriaceae</taxon>
        <taxon>Fusarium</taxon>
        <taxon>Fusarium fujikuroi species complex</taxon>
    </lineage>
</organism>
<feature type="compositionally biased region" description="Low complexity" evidence="1">
    <location>
        <begin position="193"/>
        <end position="214"/>
    </location>
</feature>
<dbReference type="AlphaFoldDB" id="A0A8H5PH36"/>
<feature type="chain" id="PRO_5034162090" evidence="2">
    <location>
        <begin position="21"/>
        <end position="276"/>
    </location>
</feature>
<feature type="compositionally biased region" description="Polar residues" evidence="1">
    <location>
        <begin position="215"/>
        <end position="243"/>
    </location>
</feature>
<dbReference type="OrthoDB" id="5093082at2759"/>
<comment type="caution">
    <text evidence="3">The sequence shown here is derived from an EMBL/GenBank/DDBJ whole genome shotgun (WGS) entry which is preliminary data.</text>
</comment>
<keyword evidence="4" id="KW-1185">Reference proteome</keyword>
<evidence type="ECO:0000313" key="3">
    <source>
        <dbReference type="EMBL" id="KAF5596667.1"/>
    </source>
</evidence>
<feature type="compositionally biased region" description="Low complexity" evidence="1">
    <location>
        <begin position="131"/>
        <end position="143"/>
    </location>
</feature>
<gene>
    <name evidence="3" type="ORF">FSUBG_8815</name>
</gene>
<dbReference type="Proteomes" id="UP000547976">
    <property type="component" value="Unassembled WGS sequence"/>
</dbReference>
<evidence type="ECO:0000313" key="4">
    <source>
        <dbReference type="Proteomes" id="UP000547976"/>
    </source>
</evidence>
<feature type="region of interest" description="Disordered" evidence="1">
    <location>
        <begin position="129"/>
        <end position="243"/>
    </location>
</feature>
<dbReference type="GeneID" id="59321979"/>
<sequence length="276" mass="28948">MHSQLTLMVSWFCLFLTAFSLPTPEATSCLCEVSLPTITVRPRQGGYENVYTRTYQDIISQHLTTVIYTLTRTCSTIDCPVAFKTAPPAGFTQAVVADGTITATLTFPTQSLAAYSAAGYVVMPINTATPDQSDSASDRQSSSGTPAGSDASSTKNGYPGYNGSASRYQSRPGTPDNSDATSTEDGSDEGSDSSHNSTPSSSSTAFTPSYSSASDTENTPNPSTKQSSTSVNLPSNDNSESVDQNIITTSSAGFIKPNPMALVTMPIAGIIMLVLF</sequence>
<reference evidence="3 4" key="1">
    <citation type="submission" date="2020-05" db="EMBL/GenBank/DDBJ databases">
        <title>Identification and distribution of gene clusters putatively required for synthesis of sphingolipid metabolism inhibitors in phylogenetically diverse species of the filamentous fungus Fusarium.</title>
        <authorList>
            <person name="Kim H.-S."/>
            <person name="Busman M."/>
            <person name="Brown D.W."/>
            <person name="Divon H."/>
            <person name="Uhlig S."/>
            <person name="Proctor R.H."/>
        </authorList>
    </citation>
    <scope>NUCLEOTIDE SEQUENCE [LARGE SCALE GENOMIC DNA]</scope>
    <source>
        <strain evidence="3 4">NRRL 66333</strain>
    </source>
</reference>
<evidence type="ECO:0000256" key="2">
    <source>
        <dbReference type="SAM" id="SignalP"/>
    </source>
</evidence>
<keyword evidence="2" id="KW-0732">Signal</keyword>
<proteinExistence type="predicted"/>
<feature type="signal peptide" evidence="2">
    <location>
        <begin position="1"/>
        <end position="20"/>
    </location>
</feature>
<feature type="compositionally biased region" description="Polar residues" evidence="1">
    <location>
        <begin position="163"/>
        <end position="180"/>
    </location>
</feature>
<name>A0A8H5PH36_GIBSU</name>
<dbReference type="EMBL" id="JAAOAV010000124">
    <property type="protein sequence ID" value="KAF5596667.1"/>
    <property type="molecule type" value="Genomic_DNA"/>
</dbReference>
<dbReference type="RefSeq" id="XP_036535741.1">
    <property type="nucleotide sequence ID" value="XM_036687261.1"/>
</dbReference>
<feature type="compositionally biased region" description="Polar residues" evidence="1">
    <location>
        <begin position="144"/>
        <end position="156"/>
    </location>
</feature>